<feature type="transmembrane region" description="Helical" evidence="1">
    <location>
        <begin position="47"/>
        <end position="70"/>
    </location>
</feature>
<reference evidence="2 3" key="1">
    <citation type="submission" date="2015-09" db="EMBL/GenBank/DDBJ databases">
        <title>Genome sequencing project for genomic taxonomy and phylogenomics of Bacillus-like bacteria.</title>
        <authorList>
            <person name="Liu B."/>
            <person name="Wang J."/>
            <person name="Zhu Y."/>
            <person name="Liu G."/>
            <person name="Chen Q."/>
            <person name="Chen Z."/>
            <person name="Lan J."/>
            <person name="Che J."/>
            <person name="Ge C."/>
            <person name="Shi H."/>
            <person name="Pan Z."/>
            <person name="Liu X."/>
        </authorList>
    </citation>
    <scope>NUCLEOTIDE SEQUENCE [LARGE SCALE GENOMIC DNA]</scope>
    <source>
        <strain evidence="2 3">LMG 18435</strain>
    </source>
</reference>
<dbReference type="AlphaFoldDB" id="A0A0Q3WXG1"/>
<comment type="caution">
    <text evidence="2">The sequence shown here is derived from an EMBL/GenBank/DDBJ whole genome shotgun (WGS) entry which is preliminary data.</text>
</comment>
<evidence type="ECO:0000313" key="2">
    <source>
        <dbReference type="EMBL" id="KQL53669.1"/>
    </source>
</evidence>
<dbReference type="EMBL" id="LJJC01000004">
    <property type="protein sequence ID" value="KQL53669.1"/>
    <property type="molecule type" value="Genomic_DNA"/>
</dbReference>
<keyword evidence="1" id="KW-1133">Transmembrane helix</keyword>
<protein>
    <recommendedName>
        <fullName evidence="4">Sigma-X negative effector</fullName>
    </recommendedName>
</protein>
<evidence type="ECO:0008006" key="4">
    <source>
        <dbReference type="Google" id="ProtNLM"/>
    </source>
</evidence>
<dbReference type="STRING" id="157838.AN964_09255"/>
<keyword evidence="1" id="KW-0812">Transmembrane</keyword>
<organism evidence="2 3">
    <name type="scientific">Heyndrickxia shackletonii</name>
    <dbReference type="NCBI Taxonomy" id="157838"/>
    <lineage>
        <taxon>Bacteria</taxon>
        <taxon>Bacillati</taxon>
        <taxon>Bacillota</taxon>
        <taxon>Bacilli</taxon>
        <taxon>Bacillales</taxon>
        <taxon>Bacillaceae</taxon>
        <taxon>Heyndrickxia</taxon>
    </lineage>
</organism>
<dbReference type="OrthoDB" id="2965336at2"/>
<accession>A0A0Q3WXG1</accession>
<dbReference type="PATRIC" id="fig|157838.3.peg.2034"/>
<name>A0A0Q3WXG1_9BACI</name>
<evidence type="ECO:0000313" key="3">
    <source>
        <dbReference type="Proteomes" id="UP000051888"/>
    </source>
</evidence>
<sequence length="388" mass="43747">MANHPIDENHLEKLLRNMPKITDSRNAENIYWSVQTKMNKKTKNKKLIFIPVLSVLAVVIAFILISPVFLQEDHQESKSMDVSSRKDAVVMSAAKQKAQPKKTEKASANINAVQSANDQISKTAIYKEDLGKNNVFTYGVFTKDAVVVPVSVLALKENTDWVTQYKKIAGSLAKKMPSLDNYLPLHGDMKYDAATKKMHIIIEKKDIPSITELFQLNLDSIIQYSFAYQDVKKVDFSDENGNPIEIGELGEVTSKDINKTPHTAFYLYTSGDGEEYLLPTDEKFSNLQAALEAMKTKPDDFHHPVIGQDLSIKVNEENADQATVQFTKNVQLENEKNPMDMIEAILLTAKNFGYSSIQFENIEPLQWNGFDFSKPVEVPLAPNRINIE</sequence>
<proteinExistence type="predicted"/>
<keyword evidence="1" id="KW-0472">Membrane</keyword>
<keyword evidence="3" id="KW-1185">Reference proteome</keyword>
<evidence type="ECO:0000256" key="1">
    <source>
        <dbReference type="SAM" id="Phobius"/>
    </source>
</evidence>
<dbReference type="RefSeq" id="WP_055739402.1">
    <property type="nucleotide sequence ID" value="NZ_JAAIWL010000013.1"/>
</dbReference>
<gene>
    <name evidence="2" type="ORF">AN964_09255</name>
</gene>
<dbReference type="Proteomes" id="UP000051888">
    <property type="component" value="Unassembled WGS sequence"/>
</dbReference>